<name>A0A672Q1B4_SINGR</name>
<evidence type="ECO:0000313" key="2">
    <source>
        <dbReference type="Ensembl" id="ENSSGRP00000070003.1"/>
    </source>
</evidence>
<dbReference type="Proteomes" id="UP000472262">
    <property type="component" value="Unassembled WGS sequence"/>
</dbReference>
<keyword evidence="1" id="KW-0472">Membrane</keyword>
<sequence length="138" mass="15957">MSTEEFEKLHEMYKSLYDEVKTMPERAQSYMGFYFRNGFYFLLRSSKSNIQNMTVIISGNESVSVCIQLLDLSVLIFLCLDFFLGGSNCNTVCPNLTESNLFLSCHYRLITNKLLLSVIIIMELVILAGVVYLKFFRK</sequence>
<keyword evidence="1" id="KW-1133">Transmembrane helix</keyword>
<dbReference type="InParanoid" id="A0A672Q1B4"/>
<dbReference type="AlphaFoldDB" id="A0A672Q1B4"/>
<reference evidence="2" key="2">
    <citation type="submission" date="2025-09" db="UniProtKB">
        <authorList>
            <consortium name="Ensembl"/>
        </authorList>
    </citation>
    <scope>IDENTIFICATION</scope>
</reference>
<keyword evidence="3" id="KW-1185">Reference proteome</keyword>
<proteinExistence type="predicted"/>
<dbReference type="Ensembl" id="ENSSGRT00000074582.1">
    <property type="protein sequence ID" value="ENSSGRP00000070003.1"/>
    <property type="gene ID" value="ENSSGRG00000035841.1"/>
</dbReference>
<feature type="transmembrane region" description="Helical" evidence="1">
    <location>
        <begin position="114"/>
        <end position="133"/>
    </location>
</feature>
<keyword evidence="1" id="KW-0812">Transmembrane</keyword>
<reference evidence="2" key="1">
    <citation type="submission" date="2025-08" db="UniProtKB">
        <authorList>
            <consortium name="Ensembl"/>
        </authorList>
    </citation>
    <scope>IDENTIFICATION</scope>
</reference>
<evidence type="ECO:0000313" key="3">
    <source>
        <dbReference type="Proteomes" id="UP000472262"/>
    </source>
</evidence>
<evidence type="ECO:0000256" key="1">
    <source>
        <dbReference type="SAM" id="Phobius"/>
    </source>
</evidence>
<accession>A0A672Q1B4</accession>
<organism evidence="2 3">
    <name type="scientific">Sinocyclocheilus grahami</name>
    <name type="common">Dianchi golden-line fish</name>
    <name type="synonym">Barbus grahami</name>
    <dbReference type="NCBI Taxonomy" id="75366"/>
    <lineage>
        <taxon>Eukaryota</taxon>
        <taxon>Metazoa</taxon>
        <taxon>Chordata</taxon>
        <taxon>Craniata</taxon>
        <taxon>Vertebrata</taxon>
        <taxon>Euteleostomi</taxon>
        <taxon>Actinopterygii</taxon>
        <taxon>Neopterygii</taxon>
        <taxon>Teleostei</taxon>
        <taxon>Ostariophysi</taxon>
        <taxon>Cypriniformes</taxon>
        <taxon>Cyprinidae</taxon>
        <taxon>Cyprininae</taxon>
        <taxon>Sinocyclocheilus</taxon>
    </lineage>
</organism>
<protein>
    <submittedName>
        <fullName evidence="2">Uncharacterized protein</fullName>
    </submittedName>
</protein>